<reference evidence="2" key="1">
    <citation type="journal article" date="2019" name="Int. J. Syst. Evol. Microbiol.">
        <title>The Global Catalogue of Microorganisms (GCM) 10K type strain sequencing project: providing services to taxonomists for standard genome sequencing and annotation.</title>
        <authorList>
            <consortium name="The Broad Institute Genomics Platform"/>
            <consortium name="The Broad Institute Genome Sequencing Center for Infectious Disease"/>
            <person name="Wu L."/>
            <person name="Ma J."/>
        </authorList>
    </citation>
    <scope>NUCLEOTIDE SEQUENCE [LARGE SCALE GENOMIC DNA]</scope>
    <source>
        <strain evidence="2">KCTC 33676</strain>
    </source>
</reference>
<dbReference type="EMBL" id="JBHUMM010000001">
    <property type="protein sequence ID" value="MFD2670285.1"/>
    <property type="molecule type" value="Genomic_DNA"/>
</dbReference>
<comment type="caution">
    <text evidence="1">The sequence shown here is derived from an EMBL/GenBank/DDBJ whole genome shotgun (WGS) entry which is preliminary data.</text>
</comment>
<keyword evidence="2" id="KW-1185">Reference proteome</keyword>
<accession>A0ABW5R5H2</accession>
<protein>
    <submittedName>
        <fullName evidence="1">Uncharacterized protein</fullName>
    </submittedName>
</protein>
<evidence type="ECO:0000313" key="1">
    <source>
        <dbReference type="EMBL" id="MFD2670285.1"/>
    </source>
</evidence>
<organism evidence="1 2">
    <name type="scientific">Marinicrinis sediminis</name>
    <dbReference type="NCBI Taxonomy" id="1652465"/>
    <lineage>
        <taxon>Bacteria</taxon>
        <taxon>Bacillati</taxon>
        <taxon>Bacillota</taxon>
        <taxon>Bacilli</taxon>
        <taxon>Bacillales</taxon>
        <taxon>Paenibacillaceae</taxon>
    </lineage>
</organism>
<dbReference type="Proteomes" id="UP001597497">
    <property type="component" value="Unassembled WGS sequence"/>
</dbReference>
<name>A0ABW5R5H2_9BACL</name>
<sequence>MIKTNERLQTDADFENAVLFKSRVAVLQYGMTVDYGGVIQSLDAEYVKINERYYQKASYEFRVR</sequence>
<proteinExistence type="predicted"/>
<gene>
    <name evidence="1" type="ORF">ACFSUC_01530</name>
</gene>
<evidence type="ECO:0000313" key="2">
    <source>
        <dbReference type="Proteomes" id="UP001597497"/>
    </source>
</evidence>
<dbReference type="RefSeq" id="WP_379927621.1">
    <property type="nucleotide sequence ID" value="NZ_JBHUMM010000001.1"/>
</dbReference>